<dbReference type="Pfam" id="PF14555">
    <property type="entry name" value="UBA_4"/>
    <property type="match status" value="1"/>
</dbReference>
<dbReference type="InterPro" id="IPR005176">
    <property type="entry name" value="PONY_dom"/>
</dbReference>
<keyword evidence="5" id="KW-1185">Reference proteome</keyword>
<dbReference type="InterPro" id="IPR042460">
    <property type="entry name" value="DCN1-like_PONY"/>
</dbReference>
<proteinExistence type="predicted"/>
<dbReference type="FunFam" id="1.10.238.200:FF:000003">
    <property type="entry name" value="DCN1-like protein 3"/>
    <property type="match status" value="1"/>
</dbReference>
<evidence type="ECO:0000256" key="2">
    <source>
        <dbReference type="RuleBase" id="RU410713"/>
    </source>
</evidence>
<dbReference type="CDD" id="cd14352">
    <property type="entry name" value="UBA_DCN1"/>
    <property type="match status" value="1"/>
</dbReference>
<dbReference type="PANTHER" id="PTHR12281:SF31">
    <property type="entry name" value="DCN1-LIKE PROTEIN 3"/>
    <property type="match status" value="1"/>
</dbReference>
<evidence type="ECO:0000313" key="4">
    <source>
        <dbReference type="EMBL" id="KAL0483643.1"/>
    </source>
</evidence>
<evidence type="ECO:0000259" key="3">
    <source>
        <dbReference type="PROSITE" id="PS51229"/>
    </source>
</evidence>
<dbReference type="PANTHER" id="PTHR12281">
    <property type="entry name" value="RP42 RELATED"/>
    <property type="match status" value="1"/>
</dbReference>
<dbReference type="PROSITE" id="PS51229">
    <property type="entry name" value="DCUN1"/>
    <property type="match status" value="1"/>
</dbReference>
<dbReference type="AlphaFoldDB" id="A0AAW2Z2Y4"/>
<dbReference type="Proteomes" id="UP001431209">
    <property type="component" value="Unassembled WGS sequence"/>
</dbReference>
<dbReference type="GO" id="GO:0000151">
    <property type="term" value="C:ubiquitin ligase complex"/>
    <property type="evidence" value="ECO:0007669"/>
    <property type="project" value="TreeGrafter"/>
</dbReference>
<dbReference type="GO" id="GO:0005886">
    <property type="term" value="C:plasma membrane"/>
    <property type="evidence" value="ECO:0007669"/>
    <property type="project" value="UniProtKB-ARBA"/>
</dbReference>
<accession>A0AAW2Z2Y4</accession>
<organism evidence="4 5">
    <name type="scientific">Acrasis kona</name>
    <dbReference type="NCBI Taxonomy" id="1008807"/>
    <lineage>
        <taxon>Eukaryota</taxon>
        <taxon>Discoba</taxon>
        <taxon>Heterolobosea</taxon>
        <taxon>Tetramitia</taxon>
        <taxon>Eutetramitia</taxon>
        <taxon>Acrasidae</taxon>
        <taxon>Acrasis</taxon>
    </lineage>
</organism>
<dbReference type="GO" id="GO:0032182">
    <property type="term" value="F:ubiquitin-like protein binding"/>
    <property type="evidence" value="ECO:0007669"/>
    <property type="project" value="TreeGrafter"/>
</dbReference>
<dbReference type="GO" id="GO:0097602">
    <property type="term" value="F:cullin family protein binding"/>
    <property type="evidence" value="ECO:0007669"/>
    <property type="project" value="TreeGrafter"/>
</dbReference>
<dbReference type="Gene3D" id="1.10.238.200">
    <property type="entry name" value="Cullin, PONY binding domain"/>
    <property type="match status" value="1"/>
</dbReference>
<protein>
    <recommendedName>
        <fullName evidence="2">Defective in cullin neddylation protein</fullName>
    </recommendedName>
</protein>
<evidence type="ECO:0000256" key="1">
    <source>
        <dbReference type="ARBA" id="ARBA00022786"/>
    </source>
</evidence>
<name>A0AAW2Z2Y4_9EUKA</name>
<comment type="caution">
    <text evidence="4">The sequence shown here is derived from an EMBL/GenBank/DDBJ whole genome shotgun (WGS) entry which is preliminary data.</text>
</comment>
<dbReference type="GO" id="GO:0045116">
    <property type="term" value="P:protein neddylation"/>
    <property type="evidence" value="ECO:0007669"/>
    <property type="project" value="TreeGrafter"/>
</dbReference>
<evidence type="ECO:0000313" key="5">
    <source>
        <dbReference type="Proteomes" id="UP001431209"/>
    </source>
</evidence>
<dbReference type="InterPro" id="IPR009060">
    <property type="entry name" value="UBA-like_sf"/>
</dbReference>
<gene>
    <name evidence="4" type="ORF">AKO1_011484</name>
</gene>
<dbReference type="InterPro" id="IPR014764">
    <property type="entry name" value="DCN-prot"/>
</dbReference>
<dbReference type="Pfam" id="PF03556">
    <property type="entry name" value="Cullin_binding"/>
    <property type="match status" value="1"/>
</dbReference>
<dbReference type="Gene3D" id="1.10.8.10">
    <property type="entry name" value="DNA helicase RuvA subunit, C-terminal domain"/>
    <property type="match status" value="1"/>
</dbReference>
<dbReference type="EMBL" id="JAOPGA020000972">
    <property type="protein sequence ID" value="KAL0483643.1"/>
    <property type="molecule type" value="Genomic_DNA"/>
</dbReference>
<feature type="domain" description="DCUN1" evidence="3">
    <location>
        <begin position="80"/>
        <end position="274"/>
    </location>
</feature>
<dbReference type="SUPFAM" id="SSF46934">
    <property type="entry name" value="UBA-like"/>
    <property type="match status" value="1"/>
</dbReference>
<sequence>MSPSVLCIIGYLRSTSVIVSRDFVKEQKSSNKQKEAITNFRNITSTSEKVATEYLKKFNYALDAAVNDYFNNTGNSQPQKTSKEMEQAFEKYKQIGIAEGGDPKKDSVQGDGLMALLTDIGVDPEQIEPLILLWKLNCQEQYNISSTEWKEFADLGCDSPAKIKSKLPQWKRDLEDANEFKRFYMYVFDYARDKSARSIPVETAVPYFKLILNGRYKHINDWCEYLENVNKKAVTKDTWQQFLEFVKNVKPDLSDYDPDQAWPVVIDEFVEHLKKKGGK</sequence>
<dbReference type="GO" id="GO:0031624">
    <property type="term" value="F:ubiquitin conjugating enzyme binding"/>
    <property type="evidence" value="ECO:0007669"/>
    <property type="project" value="TreeGrafter"/>
</dbReference>
<dbReference type="Gene3D" id="1.10.238.10">
    <property type="entry name" value="EF-hand"/>
    <property type="match status" value="1"/>
</dbReference>
<comment type="function">
    <text evidence="2">Neddylation of cullins play an essential role in the regulation of SCF-type complexes activity.</text>
</comment>
<keyword evidence="1" id="KW-0833">Ubl conjugation pathway</keyword>
<reference evidence="4 5" key="1">
    <citation type="submission" date="2024-03" db="EMBL/GenBank/DDBJ databases">
        <title>The Acrasis kona genome and developmental transcriptomes reveal deep origins of eukaryotic multicellular pathways.</title>
        <authorList>
            <person name="Sheikh S."/>
            <person name="Fu C.-J."/>
            <person name="Brown M.W."/>
            <person name="Baldauf S.L."/>
        </authorList>
    </citation>
    <scope>NUCLEOTIDE SEQUENCE [LARGE SCALE GENOMIC DNA]</scope>
    <source>
        <strain evidence="4 5">ATCC MYA-3509</strain>
    </source>
</reference>